<dbReference type="RefSeq" id="WP_246782851.1">
    <property type="nucleotide sequence ID" value="NZ_AP019700.1"/>
</dbReference>
<name>A0A3N1MEE9_9PROT</name>
<dbReference type="SUPFAM" id="SSF46689">
    <property type="entry name" value="Homeodomain-like"/>
    <property type="match status" value="1"/>
</dbReference>
<evidence type="ECO:0000256" key="2">
    <source>
        <dbReference type="ARBA" id="ARBA00023125"/>
    </source>
</evidence>
<protein>
    <submittedName>
        <fullName evidence="6">TetR family transcriptional regulator</fullName>
    </submittedName>
</protein>
<dbReference type="EMBL" id="RJKX01000013">
    <property type="protein sequence ID" value="ROP99545.1"/>
    <property type="molecule type" value="Genomic_DNA"/>
</dbReference>
<evidence type="ECO:0000256" key="1">
    <source>
        <dbReference type="ARBA" id="ARBA00023015"/>
    </source>
</evidence>
<dbReference type="Pfam" id="PF16925">
    <property type="entry name" value="TetR_C_13"/>
    <property type="match status" value="1"/>
</dbReference>
<keyword evidence="7" id="KW-1185">Reference proteome</keyword>
<reference evidence="6 7" key="1">
    <citation type="submission" date="2018-11" db="EMBL/GenBank/DDBJ databases">
        <title>Genomic Encyclopedia of Type Strains, Phase IV (KMG-IV): sequencing the most valuable type-strain genomes for metagenomic binning, comparative biology and taxonomic classification.</title>
        <authorList>
            <person name="Goeker M."/>
        </authorList>
    </citation>
    <scope>NUCLEOTIDE SEQUENCE [LARGE SCALE GENOMIC DNA]</scope>
    <source>
        <strain evidence="6 7">DSM 5900</strain>
    </source>
</reference>
<gene>
    <name evidence="6" type="ORF">EDC65_1324</name>
</gene>
<proteinExistence type="predicted"/>
<keyword evidence="3" id="KW-0804">Transcription</keyword>
<accession>A0A3N1MEE9</accession>
<dbReference type="PROSITE" id="PS50977">
    <property type="entry name" value="HTH_TETR_2"/>
    <property type="match status" value="1"/>
</dbReference>
<comment type="caution">
    <text evidence="6">The sequence shown here is derived from an EMBL/GenBank/DDBJ whole genome shotgun (WGS) entry which is preliminary data.</text>
</comment>
<dbReference type="InterPro" id="IPR009057">
    <property type="entry name" value="Homeodomain-like_sf"/>
</dbReference>
<feature type="domain" description="HTH tetR-type" evidence="5">
    <location>
        <begin position="34"/>
        <end position="94"/>
    </location>
</feature>
<dbReference type="SUPFAM" id="SSF48498">
    <property type="entry name" value="Tetracyclin repressor-like, C-terminal domain"/>
    <property type="match status" value="1"/>
</dbReference>
<sequence>MSAVRARACIAPQSFYIECSKIEGSIFGMARPREFDETAALTAATDRFWQQGYGATSVRDLGEAMGLVPASLYNAFGSKQALFARCLDRYLDGNMRERIMRLEGSLGPRAAIEAFIQEIVKRSLADPRGCLLVNSALEVAPHDAEIGAVIAARLAELEAFFYRCVIAGQRDGGIATAPPARDLARLLLTTVMGLRVLSRARPEPALLRGAARQALALLDPPACPD</sequence>
<dbReference type="PANTHER" id="PTHR47506:SF1">
    <property type="entry name" value="HTH-TYPE TRANSCRIPTIONAL REGULATOR YJDC"/>
    <property type="match status" value="1"/>
</dbReference>
<evidence type="ECO:0000259" key="5">
    <source>
        <dbReference type="PROSITE" id="PS50977"/>
    </source>
</evidence>
<dbReference type="InterPro" id="IPR001647">
    <property type="entry name" value="HTH_TetR"/>
</dbReference>
<dbReference type="InterPro" id="IPR036271">
    <property type="entry name" value="Tet_transcr_reg_TetR-rel_C_sf"/>
</dbReference>
<dbReference type="PANTHER" id="PTHR47506">
    <property type="entry name" value="TRANSCRIPTIONAL REGULATORY PROTEIN"/>
    <property type="match status" value="1"/>
</dbReference>
<evidence type="ECO:0000313" key="7">
    <source>
        <dbReference type="Proteomes" id="UP000278222"/>
    </source>
</evidence>
<dbReference type="Proteomes" id="UP000278222">
    <property type="component" value="Unassembled WGS sequence"/>
</dbReference>
<feature type="DNA-binding region" description="H-T-H motif" evidence="4">
    <location>
        <begin position="57"/>
        <end position="76"/>
    </location>
</feature>
<evidence type="ECO:0000313" key="6">
    <source>
        <dbReference type="EMBL" id="ROP99545.1"/>
    </source>
</evidence>
<dbReference type="Pfam" id="PF00440">
    <property type="entry name" value="TetR_N"/>
    <property type="match status" value="1"/>
</dbReference>
<dbReference type="InterPro" id="IPR011075">
    <property type="entry name" value="TetR_C"/>
</dbReference>
<evidence type="ECO:0000256" key="3">
    <source>
        <dbReference type="ARBA" id="ARBA00023163"/>
    </source>
</evidence>
<organism evidence="6 7">
    <name type="scientific">Stella humosa</name>
    <dbReference type="NCBI Taxonomy" id="94"/>
    <lineage>
        <taxon>Bacteria</taxon>
        <taxon>Pseudomonadati</taxon>
        <taxon>Pseudomonadota</taxon>
        <taxon>Alphaproteobacteria</taxon>
        <taxon>Rhodospirillales</taxon>
        <taxon>Stellaceae</taxon>
        <taxon>Stella</taxon>
    </lineage>
</organism>
<dbReference type="AlphaFoldDB" id="A0A3N1MEE9"/>
<dbReference type="Gene3D" id="1.10.10.60">
    <property type="entry name" value="Homeodomain-like"/>
    <property type="match status" value="1"/>
</dbReference>
<evidence type="ECO:0000256" key="4">
    <source>
        <dbReference type="PROSITE-ProRule" id="PRU00335"/>
    </source>
</evidence>
<dbReference type="Gene3D" id="1.10.357.10">
    <property type="entry name" value="Tetracycline Repressor, domain 2"/>
    <property type="match status" value="1"/>
</dbReference>
<keyword evidence="2 4" id="KW-0238">DNA-binding</keyword>
<dbReference type="GO" id="GO:0003677">
    <property type="term" value="F:DNA binding"/>
    <property type="evidence" value="ECO:0007669"/>
    <property type="project" value="UniProtKB-UniRule"/>
</dbReference>
<keyword evidence="1" id="KW-0805">Transcription regulation</keyword>